<keyword evidence="7" id="KW-1185">Reference proteome</keyword>
<dbReference type="Pfam" id="PF04751">
    <property type="entry name" value="DarP"/>
    <property type="match status" value="1"/>
</dbReference>
<evidence type="ECO:0000256" key="4">
    <source>
        <dbReference type="ARBA" id="ARBA00022884"/>
    </source>
</evidence>
<comment type="similarity">
    <text evidence="5">Belongs to the DarP family.</text>
</comment>
<dbReference type="Proteomes" id="UP000189462">
    <property type="component" value="Unassembled WGS sequence"/>
</dbReference>
<evidence type="ECO:0000256" key="3">
    <source>
        <dbReference type="ARBA" id="ARBA00022730"/>
    </source>
</evidence>
<gene>
    <name evidence="5" type="primary">darP</name>
    <name evidence="6" type="ORF">B1C78_05875</name>
</gene>
<comment type="subcellular location">
    <subcellularLocation>
        <location evidence="5">Cytoplasm</location>
    </subcellularLocation>
    <text evidence="5">Associates with late stage pre-50S ribosomal subunits.</text>
</comment>
<dbReference type="STRING" id="108003.B1C78_05875"/>
<dbReference type="Gene3D" id="1.10.60.30">
    <property type="entry name" value="PSPTO4464-like domains"/>
    <property type="match status" value="2"/>
</dbReference>
<name>A0A1V3NLF2_9GAMM</name>
<dbReference type="PIRSF" id="PIRSF016183">
    <property type="entry name" value="UCP016183"/>
    <property type="match status" value="1"/>
</dbReference>
<dbReference type="GO" id="GO:0043022">
    <property type="term" value="F:ribosome binding"/>
    <property type="evidence" value="ECO:0007669"/>
    <property type="project" value="UniProtKB-UniRule"/>
</dbReference>
<comment type="function">
    <text evidence="5">Member of a network of 50S ribosomal subunit biogenesis factors which assembles along the 30S-50S interface, preventing incorrect 23S rRNA structures from forming. Promotes peptidyl transferase center (PTC) maturation.</text>
</comment>
<keyword evidence="1 5" id="KW-0963">Cytoplasm</keyword>
<keyword evidence="4 5" id="KW-0694">RNA-binding</keyword>
<evidence type="ECO:0000256" key="1">
    <source>
        <dbReference type="ARBA" id="ARBA00022490"/>
    </source>
</evidence>
<dbReference type="RefSeq" id="WP_077278216.1">
    <property type="nucleotide sequence ID" value="NZ_MVBK01000034.1"/>
</dbReference>
<organism evidence="6 7">
    <name type="scientific">Thioalkalivibrio denitrificans</name>
    <dbReference type="NCBI Taxonomy" id="108003"/>
    <lineage>
        <taxon>Bacteria</taxon>
        <taxon>Pseudomonadati</taxon>
        <taxon>Pseudomonadota</taxon>
        <taxon>Gammaproteobacteria</taxon>
        <taxon>Chromatiales</taxon>
        <taxon>Ectothiorhodospiraceae</taxon>
        <taxon>Thioalkalivibrio</taxon>
    </lineage>
</organism>
<dbReference type="InterPro" id="IPR023153">
    <property type="entry name" value="DarP_sf"/>
</dbReference>
<dbReference type="GO" id="GO:0019843">
    <property type="term" value="F:rRNA binding"/>
    <property type="evidence" value="ECO:0007669"/>
    <property type="project" value="UniProtKB-UniRule"/>
</dbReference>
<evidence type="ECO:0000313" key="6">
    <source>
        <dbReference type="EMBL" id="OOG25895.1"/>
    </source>
</evidence>
<dbReference type="GO" id="GO:0005829">
    <property type="term" value="C:cytosol"/>
    <property type="evidence" value="ECO:0007669"/>
    <property type="project" value="TreeGrafter"/>
</dbReference>
<keyword evidence="3 5" id="KW-0699">rRNA-binding</keyword>
<evidence type="ECO:0000313" key="7">
    <source>
        <dbReference type="Proteomes" id="UP000189462"/>
    </source>
</evidence>
<keyword evidence="2 5" id="KW-0690">Ribosome biogenesis</keyword>
<dbReference type="NCBIfam" id="NF003593">
    <property type="entry name" value="PRK05255.1-1"/>
    <property type="match status" value="1"/>
</dbReference>
<dbReference type="InterPro" id="IPR006839">
    <property type="entry name" value="DarP"/>
</dbReference>
<comment type="caution">
    <text evidence="6">The sequence shown here is derived from an EMBL/GenBank/DDBJ whole genome shotgun (WGS) entry which is preliminary data.</text>
</comment>
<protein>
    <recommendedName>
        <fullName evidence="5">Dual-action ribosomal maturation protein DarP</fullName>
    </recommendedName>
    <alternativeName>
        <fullName evidence="5">Large ribosomal subunit assembly factor DarP</fullName>
    </alternativeName>
</protein>
<sequence>MTDNDEYVSRSLLKREAEEAQRLGEQLVALGDPELDALDLPQPLVDAIRAARSIRQRSALRRQRQYVGKLMRRIDLAPIRAALAARAHARHDEARAFKDLEAWRERLLTEGETALKDWLAEHPDAETETLRRLIDTARNAPNAHARKTASRALFRNLSDQTRN</sequence>
<accession>A0A1V3NLF2</accession>
<dbReference type="HAMAP" id="MF_00765">
    <property type="entry name" value="DarP"/>
    <property type="match status" value="1"/>
</dbReference>
<dbReference type="PANTHER" id="PTHR38101">
    <property type="entry name" value="UPF0307 PROTEIN YJGA"/>
    <property type="match status" value="1"/>
</dbReference>
<dbReference type="PANTHER" id="PTHR38101:SF1">
    <property type="entry name" value="UPF0307 PROTEIN YJGA"/>
    <property type="match status" value="1"/>
</dbReference>
<dbReference type="AlphaFoldDB" id="A0A1V3NLF2"/>
<dbReference type="EMBL" id="MVBK01000034">
    <property type="protein sequence ID" value="OOG25895.1"/>
    <property type="molecule type" value="Genomic_DNA"/>
</dbReference>
<dbReference type="GO" id="GO:1902626">
    <property type="term" value="P:assembly of large subunit precursor of preribosome"/>
    <property type="evidence" value="ECO:0007669"/>
    <property type="project" value="UniProtKB-UniRule"/>
</dbReference>
<proteinExistence type="inferred from homology"/>
<evidence type="ECO:0000256" key="5">
    <source>
        <dbReference type="HAMAP-Rule" id="MF_00765"/>
    </source>
</evidence>
<reference evidence="6 7" key="1">
    <citation type="submission" date="2017-02" db="EMBL/GenBank/DDBJ databases">
        <title>Genomic diversity within the haloalkaliphilic genus Thioalkalivibrio.</title>
        <authorList>
            <person name="Ahn A.-C."/>
            <person name="Meier-Kolthoff J."/>
            <person name="Overmars L."/>
            <person name="Richter M."/>
            <person name="Woyke T."/>
            <person name="Sorokin D.Y."/>
            <person name="Muyzer G."/>
        </authorList>
    </citation>
    <scope>NUCLEOTIDE SEQUENCE [LARGE SCALE GENOMIC DNA]</scope>
    <source>
        <strain evidence="6 7">ALJD</strain>
    </source>
</reference>
<evidence type="ECO:0000256" key="2">
    <source>
        <dbReference type="ARBA" id="ARBA00022517"/>
    </source>
</evidence>
<dbReference type="SUPFAM" id="SSF158710">
    <property type="entry name" value="PSPTO4464-like"/>
    <property type="match status" value="1"/>
</dbReference>
<dbReference type="OrthoDB" id="5293604at2"/>
<dbReference type="CDD" id="cd16331">
    <property type="entry name" value="YjgA-like"/>
    <property type="match status" value="1"/>
</dbReference>